<reference evidence="1 2" key="1">
    <citation type="submission" date="2020-08" db="EMBL/GenBank/DDBJ databases">
        <title>Genomic Encyclopedia of Type Strains, Phase III (KMG-III): the genomes of soil and plant-associated and newly described type strains.</title>
        <authorList>
            <person name="Whitman W."/>
        </authorList>
    </citation>
    <scope>NUCLEOTIDE SEQUENCE [LARGE SCALE GENOMIC DNA]</scope>
    <source>
        <strain evidence="1 2">CECT 8654</strain>
    </source>
</reference>
<organism evidence="1 2">
    <name type="scientific">Litorivivens lipolytica</name>
    <dbReference type="NCBI Taxonomy" id="1524264"/>
    <lineage>
        <taxon>Bacteria</taxon>
        <taxon>Pseudomonadati</taxon>
        <taxon>Pseudomonadota</taxon>
        <taxon>Gammaproteobacteria</taxon>
        <taxon>Litorivivens</taxon>
    </lineage>
</organism>
<dbReference type="AlphaFoldDB" id="A0A7W4Z521"/>
<dbReference type="EMBL" id="JACHWY010000001">
    <property type="protein sequence ID" value="MBB3046758.1"/>
    <property type="molecule type" value="Genomic_DNA"/>
</dbReference>
<keyword evidence="2" id="KW-1185">Reference proteome</keyword>
<sequence length="469" mass="52434">MHHASSFSSAASVRPLFHFFLFLIIALSALPKAYAERLESMRSNRVEIVAAGPSGPTEQVYYSVRAYGSGAHDAIHDLTPSQRGSGYRIVSAQLKDTGTRWTYLATRHEGGDIRRTYFDLATGSVGTRAAGHEVGFSPQGGGWYRASLGFDVAGVTTVYVGLAAADGVPFFEANHGTDRIFLSDVKLEAPAATASHSAQPANAAATRALWVWKADTVLNPRKRQELFTFAANRELNTLYIDARTPVLHNQPALAEFIRLAQDRGLAVELLFGKPEWALYGNHHEVLTLVDQAIEFTRRYPEARPTAVHLDIEAHLIHQWQNDRNSVANQLINLYEEVDRRLAAVSLPLMVDMPVWYDIYTLPRYGQSRAMHEWIIDATDSVALMDYRDTEARILNDADTELRYANATGKAMVVGVETMCIEPQQITFCEEGDRFMQSVLRSVNTKLRGQYSAYRGIAIHHYEDYVRLKP</sequence>
<protein>
    <submittedName>
        <fullName evidence="1">Uncharacterized protein</fullName>
    </submittedName>
</protein>
<dbReference type="RefSeq" id="WP_183409430.1">
    <property type="nucleotide sequence ID" value="NZ_JACHWY010000001.1"/>
</dbReference>
<accession>A0A7W4Z521</accession>
<gene>
    <name evidence="1" type="ORF">FHR99_000994</name>
</gene>
<dbReference type="Proteomes" id="UP000537130">
    <property type="component" value="Unassembled WGS sequence"/>
</dbReference>
<evidence type="ECO:0000313" key="2">
    <source>
        <dbReference type="Proteomes" id="UP000537130"/>
    </source>
</evidence>
<proteinExistence type="predicted"/>
<evidence type="ECO:0000313" key="1">
    <source>
        <dbReference type="EMBL" id="MBB3046758.1"/>
    </source>
</evidence>
<comment type="caution">
    <text evidence="1">The sequence shown here is derived from an EMBL/GenBank/DDBJ whole genome shotgun (WGS) entry which is preliminary data.</text>
</comment>
<name>A0A7W4Z521_9GAMM</name>